<dbReference type="OrthoDB" id="6929199at2"/>
<dbReference type="Gene3D" id="1.10.357.10">
    <property type="entry name" value="Tetracycline Repressor, domain 2"/>
    <property type="match status" value="1"/>
</dbReference>
<dbReference type="HOGENOM" id="CLU_069356_21_3_11"/>
<evidence type="ECO:0000313" key="3">
    <source>
        <dbReference type="Proteomes" id="UP000007962"/>
    </source>
</evidence>
<dbReference type="AlphaFoldDB" id="C5C175"/>
<dbReference type="RefSeq" id="WP_015883723.1">
    <property type="nucleotide sequence ID" value="NC_012669.1"/>
</dbReference>
<dbReference type="Pfam" id="PF17940">
    <property type="entry name" value="TetR_C_31"/>
    <property type="match status" value="1"/>
</dbReference>
<feature type="domain" description="Tetracyclin repressor-like C-terminal group 31" evidence="1">
    <location>
        <begin position="91"/>
        <end position="185"/>
    </location>
</feature>
<organism evidence="2 3">
    <name type="scientific">Beutenbergia cavernae (strain ATCC BAA-8 / DSM 12333 / CCUG 43141 / JCM 11478 / NBRC 16432 / NCIMB 13614 / HKI 0122)</name>
    <dbReference type="NCBI Taxonomy" id="471853"/>
    <lineage>
        <taxon>Bacteria</taxon>
        <taxon>Bacillati</taxon>
        <taxon>Actinomycetota</taxon>
        <taxon>Actinomycetes</taxon>
        <taxon>Micrococcales</taxon>
        <taxon>Beutenbergiaceae</taxon>
        <taxon>Beutenbergia</taxon>
    </lineage>
</organism>
<dbReference type="SMR" id="C5C175"/>
<dbReference type="Proteomes" id="UP000007962">
    <property type="component" value="Chromosome"/>
</dbReference>
<gene>
    <name evidence="2" type="ordered locus">Bcav_3241</name>
</gene>
<evidence type="ECO:0000259" key="1">
    <source>
        <dbReference type="Pfam" id="PF17940"/>
    </source>
</evidence>
<reference evidence="2 3" key="1">
    <citation type="journal article" date="2009" name="Stand. Genomic Sci.">
        <title>Complete genome sequence of Beutenbergia cavernae type strain (HKI 0122).</title>
        <authorList>
            <person name="Land M."/>
            <person name="Pukall R."/>
            <person name="Abt B."/>
            <person name="Goker M."/>
            <person name="Rohde M."/>
            <person name="Glavina Del Rio T."/>
            <person name="Tice H."/>
            <person name="Copeland A."/>
            <person name="Cheng J.F."/>
            <person name="Lucas S."/>
            <person name="Chen F."/>
            <person name="Nolan M."/>
            <person name="Bruce D."/>
            <person name="Goodwin L."/>
            <person name="Pitluck S."/>
            <person name="Ivanova N."/>
            <person name="Mavromatis K."/>
            <person name="Ovchinnikova G."/>
            <person name="Pati A."/>
            <person name="Chen A."/>
            <person name="Palaniappan K."/>
            <person name="Hauser L."/>
            <person name="Chang Y.J."/>
            <person name="Jefferies C.C."/>
            <person name="Saunders E."/>
            <person name="Brettin T."/>
            <person name="Detter J.C."/>
            <person name="Han C."/>
            <person name="Chain P."/>
            <person name="Bristow J."/>
            <person name="Eisen J.A."/>
            <person name="Markowitz V."/>
            <person name="Hugenholtz P."/>
            <person name="Kyrpides N.C."/>
            <person name="Klenk H.P."/>
            <person name="Lapidus A."/>
        </authorList>
    </citation>
    <scope>NUCLEOTIDE SEQUENCE [LARGE SCALE GENOMIC DNA]</scope>
    <source>
        <strain evidence="3">ATCC BAA-8 / DSM 12333 / NBRC 16432</strain>
    </source>
</reference>
<keyword evidence="3" id="KW-1185">Reference proteome</keyword>
<name>C5C175_BEUC1</name>
<proteinExistence type="predicted"/>
<protein>
    <submittedName>
        <fullName evidence="2">Putative regulator</fullName>
    </submittedName>
</protein>
<dbReference type="STRING" id="471853.Bcav_3241"/>
<sequence>MVTAKGERRRAALVAAATELVLAGAPVSHRAVAEAAGSSLSATTYYFADLDAILAAAGARIAAGWVERAERVADGVVAERDGDARPAREGHVVEALLDAILPADGEIAGHYAHLVAAASMPALARAYAEHRPAIDAAVTRILGAGAVSLDADVAVAVVDGAVISALSEGSDPRTRARELVRRELRR</sequence>
<dbReference type="KEGG" id="bcv:Bcav_3241"/>
<dbReference type="SUPFAM" id="SSF46689">
    <property type="entry name" value="Homeodomain-like"/>
    <property type="match status" value="1"/>
</dbReference>
<dbReference type="InterPro" id="IPR009057">
    <property type="entry name" value="Homeodomain-like_sf"/>
</dbReference>
<dbReference type="EMBL" id="CP001618">
    <property type="protein sequence ID" value="ACQ81485.1"/>
    <property type="molecule type" value="Genomic_DNA"/>
</dbReference>
<accession>C5C175</accession>
<dbReference type="eggNOG" id="COG3226">
    <property type="taxonomic scope" value="Bacteria"/>
</dbReference>
<evidence type="ECO:0000313" key="2">
    <source>
        <dbReference type="EMBL" id="ACQ81485.1"/>
    </source>
</evidence>
<dbReference type="InterPro" id="IPR041583">
    <property type="entry name" value="TetR_C_31"/>
</dbReference>